<gene>
    <name evidence="1" type="ORF">B0I36DRAFT_354878</name>
</gene>
<dbReference type="Gene3D" id="1.25.40.10">
    <property type="entry name" value="Tetratricopeptide repeat domain"/>
    <property type="match status" value="1"/>
</dbReference>
<name>A0A9P9BJY6_9PEZI</name>
<accession>A0A9P9BJY6</accession>
<dbReference type="Proteomes" id="UP000756346">
    <property type="component" value="Unassembled WGS sequence"/>
</dbReference>
<dbReference type="OrthoDB" id="5229512at2759"/>
<dbReference type="EMBL" id="JAGTJQ010000011">
    <property type="protein sequence ID" value="KAH7018618.1"/>
    <property type="molecule type" value="Genomic_DNA"/>
</dbReference>
<organism evidence="1 2">
    <name type="scientific">Microdochium trichocladiopsis</name>
    <dbReference type="NCBI Taxonomy" id="1682393"/>
    <lineage>
        <taxon>Eukaryota</taxon>
        <taxon>Fungi</taxon>
        <taxon>Dikarya</taxon>
        <taxon>Ascomycota</taxon>
        <taxon>Pezizomycotina</taxon>
        <taxon>Sordariomycetes</taxon>
        <taxon>Xylariomycetidae</taxon>
        <taxon>Xylariales</taxon>
        <taxon>Microdochiaceae</taxon>
        <taxon>Microdochium</taxon>
    </lineage>
</organism>
<dbReference type="InterPro" id="IPR011990">
    <property type="entry name" value="TPR-like_helical_dom_sf"/>
</dbReference>
<reference evidence="1" key="1">
    <citation type="journal article" date="2021" name="Nat. Commun.">
        <title>Genetic determinants of endophytism in the Arabidopsis root mycobiome.</title>
        <authorList>
            <person name="Mesny F."/>
            <person name="Miyauchi S."/>
            <person name="Thiergart T."/>
            <person name="Pickel B."/>
            <person name="Atanasova L."/>
            <person name="Karlsson M."/>
            <person name="Huettel B."/>
            <person name="Barry K.W."/>
            <person name="Haridas S."/>
            <person name="Chen C."/>
            <person name="Bauer D."/>
            <person name="Andreopoulos W."/>
            <person name="Pangilinan J."/>
            <person name="LaButti K."/>
            <person name="Riley R."/>
            <person name="Lipzen A."/>
            <person name="Clum A."/>
            <person name="Drula E."/>
            <person name="Henrissat B."/>
            <person name="Kohler A."/>
            <person name="Grigoriev I.V."/>
            <person name="Martin F.M."/>
            <person name="Hacquard S."/>
        </authorList>
    </citation>
    <scope>NUCLEOTIDE SEQUENCE</scope>
    <source>
        <strain evidence="1">MPI-CAGE-CH-0230</strain>
    </source>
</reference>
<keyword evidence="2" id="KW-1185">Reference proteome</keyword>
<evidence type="ECO:0000313" key="2">
    <source>
        <dbReference type="Proteomes" id="UP000756346"/>
    </source>
</evidence>
<comment type="caution">
    <text evidence="1">The sequence shown here is derived from an EMBL/GenBank/DDBJ whole genome shotgun (WGS) entry which is preliminary data.</text>
</comment>
<protein>
    <submittedName>
        <fullName evidence="1">Uncharacterized protein</fullName>
    </submittedName>
</protein>
<dbReference type="AlphaFoldDB" id="A0A9P9BJY6"/>
<sequence length="267" mass="30495">MSGTSKDKSSPPFQYNYKRSLALLRLSKQIHAEAKPVFRELNIFVRVEAVWPEQDMVERQVPIVIEGQQVEHFTEHSLSVYINFGTSGEPWDLESFLERWRSEPYSLVLLADDLDKFTRSCLYARLERPEVNESPSLKLRLRSRCATAQDTAQDKAITTRELQRKLLMPFGIVKRLENLVIEGEPAALPSVEQELRDAQLVSLPTGEECLAKATTLKATGNEAIEQGDYHKALKIYREALEAIYYIVTGRGHYTYTDLTALFDPSIQ</sequence>
<dbReference type="GeneID" id="70186904"/>
<proteinExistence type="predicted"/>
<dbReference type="RefSeq" id="XP_046006885.1">
    <property type="nucleotide sequence ID" value="XM_046157358.1"/>
</dbReference>
<evidence type="ECO:0000313" key="1">
    <source>
        <dbReference type="EMBL" id="KAH7018618.1"/>
    </source>
</evidence>